<feature type="region of interest" description="Disordered" evidence="1">
    <location>
        <begin position="31"/>
        <end position="106"/>
    </location>
</feature>
<evidence type="ECO:0000256" key="2">
    <source>
        <dbReference type="SAM" id="Phobius"/>
    </source>
</evidence>
<evidence type="ECO:0000313" key="4">
    <source>
        <dbReference type="EMBL" id="GAA4005670.1"/>
    </source>
</evidence>
<dbReference type="InterPro" id="IPR006311">
    <property type="entry name" value="TAT_signal"/>
</dbReference>
<evidence type="ECO:0008006" key="6">
    <source>
        <dbReference type="Google" id="ProtNLM"/>
    </source>
</evidence>
<proteinExistence type="predicted"/>
<sequence>MSPTTQITARAPRRAFIAWAAGAALALGLPAMAQAQPRDGRHDGRGGPQQPPRHRPGQTQSRPGHAQQRPPQARPHSGPPPHAQARQRPWRGSGPQQRWHRGDRVPARYRGRQYVVNNWRAHHLNAPPRGYHWVQYGSDYLLVAIATGVIAQLILSR</sequence>
<keyword evidence="2" id="KW-0812">Transmembrane</keyword>
<name>A0ABP7S2A2_9BURK</name>
<dbReference type="Pfam" id="PF11776">
    <property type="entry name" value="RcnB"/>
    <property type="match status" value="1"/>
</dbReference>
<gene>
    <name evidence="4" type="ORF">GCM10022279_32170</name>
</gene>
<dbReference type="InterPro" id="IPR024572">
    <property type="entry name" value="RcnB"/>
</dbReference>
<keyword evidence="2" id="KW-0472">Membrane</keyword>
<dbReference type="Gene3D" id="3.10.450.160">
    <property type="entry name" value="inner membrane protein cigr"/>
    <property type="match status" value="1"/>
</dbReference>
<evidence type="ECO:0000256" key="3">
    <source>
        <dbReference type="SAM" id="SignalP"/>
    </source>
</evidence>
<evidence type="ECO:0000313" key="5">
    <source>
        <dbReference type="Proteomes" id="UP001501627"/>
    </source>
</evidence>
<feature type="signal peptide" evidence="3">
    <location>
        <begin position="1"/>
        <end position="35"/>
    </location>
</feature>
<accession>A0ABP7S2A2</accession>
<reference evidence="5" key="1">
    <citation type="journal article" date="2019" name="Int. J. Syst. Evol. Microbiol.">
        <title>The Global Catalogue of Microorganisms (GCM) 10K type strain sequencing project: providing services to taxonomists for standard genome sequencing and annotation.</title>
        <authorList>
            <consortium name="The Broad Institute Genomics Platform"/>
            <consortium name="The Broad Institute Genome Sequencing Center for Infectious Disease"/>
            <person name="Wu L."/>
            <person name="Ma J."/>
        </authorList>
    </citation>
    <scope>NUCLEOTIDE SEQUENCE [LARGE SCALE GENOMIC DNA]</scope>
    <source>
        <strain evidence="5">JCM 17561</strain>
    </source>
</reference>
<keyword evidence="5" id="KW-1185">Reference proteome</keyword>
<keyword evidence="3" id="KW-0732">Signal</keyword>
<dbReference type="Proteomes" id="UP001501627">
    <property type="component" value="Unassembled WGS sequence"/>
</dbReference>
<organism evidence="4 5">
    <name type="scientific">Comamonas faecalis</name>
    <dbReference type="NCBI Taxonomy" id="1387849"/>
    <lineage>
        <taxon>Bacteria</taxon>
        <taxon>Pseudomonadati</taxon>
        <taxon>Pseudomonadota</taxon>
        <taxon>Betaproteobacteria</taxon>
        <taxon>Burkholderiales</taxon>
        <taxon>Comamonadaceae</taxon>
        <taxon>Comamonas</taxon>
    </lineage>
</organism>
<evidence type="ECO:0000256" key="1">
    <source>
        <dbReference type="SAM" id="MobiDB-lite"/>
    </source>
</evidence>
<feature type="chain" id="PRO_5046535090" description="RcnB family protein" evidence="3">
    <location>
        <begin position="36"/>
        <end position="157"/>
    </location>
</feature>
<comment type="caution">
    <text evidence="4">The sequence shown here is derived from an EMBL/GenBank/DDBJ whole genome shotgun (WGS) entry which is preliminary data.</text>
</comment>
<feature type="transmembrane region" description="Helical" evidence="2">
    <location>
        <begin position="133"/>
        <end position="155"/>
    </location>
</feature>
<keyword evidence="2" id="KW-1133">Transmembrane helix</keyword>
<protein>
    <recommendedName>
        <fullName evidence="6">RcnB family protein</fullName>
    </recommendedName>
</protein>
<dbReference type="PROSITE" id="PS51318">
    <property type="entry name" value="TAT"/>
    <property type="match status" value="1"/>
</dbReference>
<dbReference type="EMBL" id="BAABBP010000046">
    <property type="protein sequence ID" value="GAA4005670.1"/>
    <property type="molecule type" value="Genomic_DNA"/>
</dbReference>
<dbReference type="RefSeq" id="WP_103045702.1">
    <property type="nucleotide sequence ID" value="NZ_BAABBP010000046.1"/>
</dbReference>